<dbReference type="InterPro" id="IPR017853">
    <property type="entry name" value="GH"/>
</dbReference>
<evidence type="ECO:0000256" key="3">
    <source>
        <dbReference type="ARBA" id="ARBA00012663"/>
    </source>
</evidence>
<dbReference type="GO" id="GO:0009254">
    <property type="term" value="P:peptidoglycan turnover"/>
    <property type="evidence" value="ECO:0007669"/>
    <property type="project" value="TreeGrafter"/>
</dbReference>
<dbReference type="GO" id="GO:0005975">
    <property type="term" value="P:carbohydrate metabolic process"/>
    <property type="evidence" value="ECO:0007669"/>
    <property type="project" value="InterPro"/>
</dbReference>
<dbReference type="NCBIfam" id="NF003740">
    <property type="entry name" value="PRK05337.1"/>
    <property type="match status" value="1"/>
</dbReference>
<organism evidence="8 9">
    <name type="scientific">Ezakiella coagulans</name>
    <dbReference type="NCBI Taxonomy" id="46507"/>
    <lineage>
        <taxon>Bacteria</taxon>
        <taxon>Bacillati</taxon>
        <taxon>Bacillota</taxon>
        <taxon>Tissierellia</taxon>
        <taxon>Ezakiella</taxon>
    </lineage>
</organism>
<dbReference type="PROSITE" id="PS51257">
    <property type="entry name" value="PROKAR_LIPOPROTEIN"/>
    <property type="match status" value="1"/>
</dbReference>
<dbReference type="EC" id="3.2.1.52" evidence="3"/>
<protein>
    <recommendedName>
        <fullName evidence="3">beta-N-acetylhexosaminidase</fullName>
        <ecNumber evidence="3">3.2.1.52</ecNumber>
    </recommendedName>
</protein>
<keyword evidence="4" id="KW-0378">Hydrolase</keyword>
<evidence type="ECO:0000256" key="4">
    <source>
        <dbReference type="ARBA" id="ARBA00022801"/>
    </source>
</evidence>
<proteinExistence type="inferred from homology"/>
<dbReference type="PANTHER" id="PTHR30480">
    <property type="entry name" value="BETA-HEXOSAMINIDASE-RELATED"/>
    <property type="match status" value="1"/>
</dbReference>
<evidence type="ECO:0000259" key="7">
    <source>
        <dbReference type="Pfam" id="PF00933"/>
    </source>
</evidence>
<comment type="catalytic activity">
    <reaction evidence="1">
        <text>Hydrolysis of terminal non-reducing N-acetyl-D-hexosamine residues in N-acetyl-beta-D-hexosaminides.</text>
        <dbReference type="EC" id="3.2.1.52"/>
    </reaction>
</comment>
<feature type="region of interest" description="Disordered" evidence="6">
    <location>
        <begin position="39"/>
        <end position="62"/>
    </location>
</feature>
<dbReference type="InterPro" id="IPR001764">
    <property type="entry name" value="Glyco_hydro_3_N"/>
</dbReference>
<keyword evidence="9" id="KW-1185">Reference proteome</keyword>
<feature type="compositionally biased region" description="Basic and acidic residues" evidence="6">
    <location>
        <begin position="45"/>
        <end position="62"/>
    </location>
</feature>
<accession>A0A2U1E2I9</accession>
<evidence type="ECO:0000313" key="9">
    <source>
        <dbReference type="Proteomes" id="UP000245793"/>
    </source>
</evidence>
<dbReference type="Gene3D" id="3.20.20.300">
    <property type="entry name" value="Glycoside hydrolase, family 3, N-terminal domain"/>
    <property type="match status" value="1"/>
</dbReference>
<sequence length="399" mass="45214">MNKIYKLFVLNMVIMFAFGCKKNSGTEVKKIVLDSGRKVSTKNSDSNKSDSTKKEETKTKEMEKTLNEKLDRYIKTVDKKSKVEEMICSGIYGTKYDKKMEDFLKATKPGSIILFKRNISSDKQLKALVLDIRALYKNMNVHEPFIFVDEEGGRVDRLKSVYGKTNSPSWYFKNKPATDYGKRITDALKHFDFNGGFSPVLDTQKPGNGIIGDRAFSDNYESVAKYARDVIDYMNKNNIVSVGKHFPGHGATYVDSHKALPIINKSYDELLNTDLIPFKKNFDILRGVMVAHILVPKVDNLPASLSKVWMGKIRDEYKFDGIVFSDDLTMGALDSYGDLKTRARKFVEAGGDIPLVCHKNEEMAGVISELLKVDDSRIDDSYKRIIKLKLEIGLISEIK</sequence>
<dbReference type="Proteomes" id="UP000245793">
    <property type="component" value="Unassembled WGS sequence"/>
</dbReference>
<dbReference type="InterPro" id="IPR050226">
    <property type="entry name" value="NagZ_Beta-hexosaminidase"/>
</dbReference>
<dbReference type="Pfam" id="PF00933">
    <property type="entry name" value="Glyco_hydro_3"/>
    <property type="match status" value="1"/>
</dbReference>
<evidence type="ECO:0000256" key="5">
    <source>
        <dbReference type="ARBA" id="ARBA00023295"/>
    </source>
</evidence>
<comment type="similarity">
    <text evidence="2">Belongs to the glycosyl hydrolase 3 family.</text>
</comment>
<gene>
    <name evidence="8" type="ORF">C7381_1063</name>
</gene>
<dbReference type="InterPro" id="IPR036962">
    <property type="entry name" value="Glyco_hydro_3_N_sf"/>
</dbReference>
<dbReference type="GO" id="GO:0004563">
    <property type="term" value="F:beta-N-acetylhexosaminidase activity"/>
    <property type="evidence" value="ECO:0007669"/>
    <property type="project" value="UniProtKB-EC"/>
</dbReference>
<dbReference type="AlphaFoldDB" id="A0A2U1E2I9"/>
<dbReference type="PANTHER" id="PTHR30480:SF13">
    <property type="entry name" value="BETA-HEXOSAMINIDASE"/>
    <property type="match status" value="1"/>
</dbReference>
<keyword evidence="5" id="KW-0326">Glycosidase</keyword>
<name>A0A2U1E2I9_9FIRM</name>
<dbReference type="SUPFAM" id="SSF51445">
    <property type="entry name" value="(Trans)glycosidases"/>
    <property type="match status" value="1"/>
</dbReference>
<evidence type="ECO:0000313" key="8">
    <source>
        <dbReference type="EMBL" id="PVY94131.1"/>
    </source>
</evidence>
<evidence type="ECO:0000256" key="2">
    <source>
        <dbReference type="ARBA" id="ARBA00005336"/>
    </source>
</evidence>
<feature type="domain" description="Glycoside hydrolase family 3 N-terminal" evidence="7">
    <location>
        <begin position="82"/>
        <end position="388"/>
    </location>
</feature>
<comment type="caution">
    <text evidence="8">The sequence shown here is derived from an EMBL/GenBank/DDBJ whole genome shotgun (WGS) entry which is preliminary data.</text>
</comment>
<dbReference type="EMBL" id="QEKV01000006">
    <property type="protein sequence ID" value="PVY94131.1"/>
    <property type="molecule type" value="Genomic_DNA"/>
</dbReference>
<reference evidence="8 9" key="1">
    <citation type="submission" date="2018-04" db="EMBL/GenBank/DDBJ databases">
        <title>Genomic Encyclopedia of Type Strains, Phase IV (KMG-IV): sequencing the most valuable type-strain genomes for metagenomic binning, comparative biology and taxonomic classification.</title>
        <authorList>
            <person name="Goeker M."/>
        </authorList>
    </citation>
    <scope>NUCLEOTIDE SEQUENCE [LARGE SCALE GENOMIC DNA]</scope>
    <source>
        <strain evidence="8 9">DSM 20705</strain>
    </source>
</reference>
<dbReference type="RefSeq" id="WP_116480212.1">
    <property type="nucleotide sequence ID" value="NZ_QEKV01000006.1"/>
</dbReference>
<evidence type="ECO:0000256" key="6">
    <source>
        <dbReference type="SAM" id="MobiDB-lite"/>
    </source>
</evidence>
<evidence type="ECO:0000256" key="1">
    <source>
        <dbReference type="ARBA" id="ARBA00001231"/>
    </source>
</evidence>